<dbReference type="InterPro" id="IPR036866">
    <property type="entry name" value="RibonucZ/Hydroxyglut_hydro"/>
</dbReference>
<dbReference type="SUPFAM" id="SSF56281">
    <property type="entry name" value="Metallo-hydrolase/oxidoreductase"/>
    <property type="match status" value="1"/>
</dbReference>
<name>A0A0U3LCC3_9BURK</name>
<dbReference type="STRING" id="76731.RD2015_4597"/>
<keyword evidence="2" id="KW-1185">Reference proteome</keyword>
<evidence type="ECO:0000313" key="2">
    <source>
        <dbReference type="Proteomes" id="UP000060699"/>
    </source>
</evidence>
<dbReference type="EMBL" id="CP013729">
    <property type="protein sequence ID" value="ALV09038.1"/>
    <property type="molecule type" value="Genomic_DNA"/>
</dbReference>
<gene>
    <name evidence="1" type="ORF">RD2015_4597</name>
</gene>
<sequence length="424" mass="45361">MADIFRLELLPALHGDCLLLEYGDPDHPHRVLIDGGPIGAYPALSSRLDALPSGQRDFELLVITHVDADHIEGCLKLLNHPELATFKDIWFNGWPHVGQQLSEPVGTDYALGAPLPPGQRSAMQGMEISVRIDNRSWNAAFRGAPVFVPAAGPLPVRELPGGLRLTLLSPRKVELEKLRTAYLKALEAAEIAPEDVHALARRLDMKAAFRGVGARLRPRFEQILDSAALAAGPMDKAVANGSSIALVAEYQGRRVALLGDAHAPTLTASLARFATGSRGGGVGVADDDAAFGLGNGTGRATGSATGSATSRRSRVRFDAIKLAHHGSAGNLDESFLDSVDCDTWLVSTNGQLFSHPDAAALHAIVRRKPGATLVFNYRSEFTAPWDDPQLRDAHGHTTVYPEDADGGVVMDLLSGTPVRRETQE</sequence>
<dbReference type="PANTHER" id="PTHR30619:SF1">
    <property type="entry name" value="RECOMBINATION PROTEIN 2"/>
    <property type="match status" value="1"/>
</dbReference>
<accession>A0A0U3LCC3</accession>
<dbReference type="KEGG" id="rdp:RD2015_4597"/>
<proteinExistence type="predicted"/>
<dbReference type="RefSeq" id="WP_058936881.1">
    <property type="nucleotide sequence ID" value="NZ_CP013729.1"/>
</dbReference>
<dbReference type="AlphaFoldDB" id="A0A0U3LCC3"/>
<protein>
    <submittedName>
        <fullName evidence="1">DNA internalization-related competence protein ComEC/Rec2</fullName>
    </submittedName>
</protein>
<reference evidence="1 2" key="1">
    <citation type="submission" date="2015-12" db="EMBL/GenBank/DDBJ databases">
        <title>Complete genome of Roseateles depolymerans KCTC 42856.</title>
        <authorList>
            <person name="Kim K.M."/>
        </authorList>
    </citation>
    <scope>NUCLEOTIDE SEQUENCE [LARGE SCALE GENOMIC DNA]</scope>
    <source>
        <strain evidence="1 2">KCTC 42856</strain>
    </source>
</reference>
<dbReference type="InterPro" id="IPR052159">
    <property type="entry name" value="Competence_DNA_uptake"/>
</dbReference>
<dbReference type="Gene3D" id="3.60.15.10">
    <property type="entry name" value="Ribonuclease Z/Hydroxyacylglutathione hydrolase-like"/>
    <property type="match status" value="1"/>
</dbReference>
<dbReference type="OrthoDB" id="418728at2"/>
<organism evidence="1 2">
    <name type="scientific">Roseateles depolymerans</name>
    <dbReference type="NCBI Taxonomy" id="76731"/>
    <lineage>
        <taxon>Bacteria</taxon>
        <taxon>Pseudomonadati</taxon>
        <taxon>Pseudomonadota</taxon>
        <taxon>Betaproteobacteria</taxon>
        <taxon>Burkholderiales</taxon>
        <taxon>Sphaerotilaceae</taxon>
        <taxon>Roseateles</taxon>
    </lineage>
</organism>
<evidence type="ECO:0000313" key="1">
    <source>
        <dbReference type="EMBL" id="ALV09038.1"/>
    </source>
</evidence>
<dbReference type="Proteomes" id="UP000060699">
    <property type="component" value="Chromosome"/>
</dbReference>
<dbReference type="PANTHER" id="PTHR30619">
    <property type="entry name" value="DNA INTERNALIZATION/COMPETENCE PROTEIN COMEC/REC2"/>
    <property type="match status" value="1"/>
</dbReference>